<evidence type="ECO:0000313" key="2">
    <source>
        <dbReference type="Proteomes" id="UP000003465"/>
    </source>
</evidence>
<dbReference type="Proteomes" id="UP000003465">
    <property type="component" value="Unassembled WGS sequence"/>
</dbReference>
<organism evidence="1 2">
    <name type="scientific">Pseudomonas amygdali pv. mori str. 301020</name>
    <dbReference type="NCBI Taxonomy" id="629261"/>
    <lineage>
        <taxon>Bacteria</taxon>
        <taxon>Pseudomonadati</taxon>
        <taxon>Pseudomonadota</taxon>
        <taxon>Gammaproteobacteria</taxon>
        <taxon>Pseudomonadales</taxon>
        <taxon>Pseudomonadaceae</taxon>
        <taxon>Pseudomonas</taxon>
        <taxon>Pseudomonas amygdali</taxon>
    </lineage>
</organism>
<dbReference type="EMBL" id="AEAG01003391">
    <property type="protein sequence ID" value="EGH27386.1"/>
    <property type="molecule type" value="Genomic_DNA"/>
</dbReference>
<evidence type="ECO:0000313" key="1">
    <source>
        <dbReference type="EMBL" id="EGH27386.1"/>
    </source>
</evidence>
<comment type="caution">
    <text evidence="1">The sequence shown here is derived from an EMBL/GenBank/DDBJ whole genome shotgun (WGS) entry which is preliminary data.</text>
</comment>
<proteinExistence type="predicted"/>
<dbReference type="AlphaFoldDB" id="A0A656GMR6"/>
<accession>A0A656GMR6</accession>
<sequence length="129" mass="14910">MSRGRGVAARRNQRPVIKPWQEEYALSDTSPSGMVYMLCGSPTKTVAGCPKEPTWPYDKSMAQHCIWPRNYNLSVIVDWEGEDLGGFMKWDMVLETVPAWTVREILIEHAERERQIHLLEQHLEELEVA</sequence>
<reference evidence="1 2" key="1">
    <citation type="journal article" date="2011" name="PLoS Pathog.">
        <title>Dynamic evolution of pathogenicity revealed by sequencing and comparative genomics of 19 Pseudomonas syringae isolates.</title>
        <authorList>
            <person name="Baltrus D.A."/>
            <person name="Nishimura M.T."/>
            <person name="Romanchuk A."/>
            <person name="Chang J.H."/>
            <person name="Mukhtar M.S."/>
            <person name="Cherkis K."/>
            <person name="Roach J."/>
            <person name="Grant S.R."/>
            <person name="Jones C.D."/>
            <person name="Dangl J.L."/>
        </authorList>
    </citation>
    <scope>NUCLEOTIDE SEQUENCE [LARGE SCALE GENOMIC DNA]</scope>
    <source>
        <strain evidence="1 2">301020</strain>
    </source>
</reference>
<protein>
    <submittedName>
        <fullName evidence="1">Uncharacterized protein</fullName>
    </submittedName>
</protein>
<name>A0A656GMR6_PSEA0</name>
<gene>
    <name evidence="1" type="ORF">PSYMO_40200</name>
</gene>